<evidence type="ECO:0000313" key="2">
    <source>
        <dbReference type="EMBL" id="CAI2364221.1"/>
    </source>
</evidence>
<proteinExistence type="predicted"/>
<dbReference type="InterPro" id="IPR049394">
    <property type="entry name" value="eEFSec_C"/>
</dbReference>
<dbReference type="PROSITE" id="PS51722">
    <property type="entry name" value="G_TR_2"/>
    <property type="match status" value="1"/>
</dbReference>
<dbReference type="InterPro" id="IPR049393">
    <property type="entry name" value="eEFSec_III"/>
</dbReference>
<feature type="domain" description="Tr-type G" evidence="1">
    <location>
        <begin position="20"/>
        <end position="212"/>
    </location>
</feature>
<dbReference type="CDD" id="cd03696">
    <property type="entry name" value="SelB_II"/>
    <property type="match status" value="1"/>
</dbReference>
<dbReference type="GO" id="GO:0003746">
    <property type="term" value="F:translation elongation factor activity"/>
    <property type="evidence" value="ECO:0007669"/>
    <property type="project" value="TreeGrafter"/>
</dbReference>
<dbReference type="SUPFAM" id="SSF52540">
    <property type="entry name" value="P-loop containing nucleoside triphosphate hydrolases"/>
    <property type="match status" value="1"/>
</dbReference>
<reference evidence="2" key="1">
    <citation type="submission" date="2023-07" db="EMBL/GenBank/DDBJ databases">
        <authorList>
            <consortium name="AG Swart"/>
            <person name="Singh M."/>
            <person name="Singh A."/>
            <person name="Seah K."/>
            <person name="Emmerich C."/>
        </authorList>
    </citation>
    <scope>NUCLEOTIDE SEQUENCE</scope>
    <source>
        <strain evidence="2">DP1</strain>
    </source>
</reference>
<dbReference type="Gene3D" id="2.40.30.10">
    <property type="entry name" value="Translation factors"/>
    <property type="match status" value="1"/>
</dbReference>
<gene>
    <name evidence="2" type="ORF">ECRASSUSDP1_LOCUS5564</name>
</gene>
<dbReference type="InterPro" id="IPR005225">
    <property type="entry name" value="Small_GTP-bd"/>
</dbReference>
<dbReference type="Pfam" id="PF03144">
    <property type="entry name" value="GTP_EFTU_D2"/>
    <property type="match status" value="1"/>
</dbReference>
<dbReference type="PRINTS" id="PR00315">
    <property type="entry name" value="ELONGATNFCT"/>
</dbReference>
<dbReference type="GO" id="GO:0003924">
    <property type="term" value="F:GTPase activity"/>
    <property type="evidence" value="ECO:0007669"/>
    <property type="project" value="InterPro"/>
</dbReference>
<dbReference type="PANTHER" id="PTHR43721:SF11">
    <property type="entry name" value="SELENOCYSTEINE-SPECIFIC ELONGATION FACTOR"/>
    <property type="match status" value="1"/>
</dbReference>
<dbReference type="PANTHER" id="PTHR43721">
    <property type="entry name" value="ELONGATION FACTOR TU-RELATED"/>
    <property type="match status" value="1"/>
</dbReference>
<dbReference type="Proteomes" id="UP001295684">
    <property type="component" value="Unassembled WGS sequence"/>
</dbReference>
<dbReference type="InterPro" id="IPR027417">
    <property type="entry name" value="P-loop_NTPase"/>
</dbReference>
<dbReference type="CDD" id="cd04094">
    <property type="entry name" value="eSelB_III"/>
    <property type="match status" value="1"/>
</dbReference>
<dbReference type="InterPro" id="IPR000795">
    <property type="entry name" value="T_Tr_GTP-bd_dom"/>
</dbReference>
<dbReference type="GO" id="GO:0005525">
    <property type="term" value="F:GTP binding"/>
    <property type="evidence" value="ECO:0007669"/>
    <property type="project" value="InterPro"/>
</dbReference>
<organism evidence="2 3">
    <name type="scientific">Euplotes crassus</name>
    <dbReference type="NCBI Taxonomy" id="5936"/>
    <lineage>
        <taxon>Eukaryota</taxon>
        <taxon>Sar</taxon>
        <taxon>Alveolata</taxon>
        <taxon>Ciliophora</taxon>
        <taxon>Intramacronucleata</taxon>
        <taxon>Spirotrichea</taxon>
        <taxon>Hypotrichia</taxon>
        <taxon>Euplotida</taxon>
        <taxon>Euplotidae</taxon>
        <taxon>Moneuplotes</taxon>
    </lineage>
</organism>
<name>A0AAD1U8T8_EUPCR</name>
<dbReference type="InterPro" id="IPR009000">
    <property type="entry name" value="Transl_B-barrel_sf"/>
</dbReference>
<sequence length="581" mass="65108">METHIERIDNSREDFTPKKTLNINIGILGHIDSGKTSLAKALSTIGSTAGFDKNPQSKERGITLDLGFSAFVIEIPESMQTSDKKFLQITLVDCPGHASLMKTVIGGASIIDYMILVIDATKGIQAQTSECIVLGELLMRKLCIVVNKIDLIEAESDQERDEKIAKIRKNLDTVFSKTKFTSIKIVFVSANPKSEDIDQNLDGLLNELLSDIELPDRGKKHNKDDFMFSVDHCFPIKGHGTVITGTVLRGMVENGDNIEISSLMQSKKVKSMQMFRKPVDKALKGDRVGICVAKLDPKDLERGIVCAPGKSNHFTIALAKVARIRHFKSEIPSNTKYHITIGHQTVLGSSIFFYNVPGEESKLEEIKGEEEEEKFGFYGYESESSKAEVEYVYNTIHKYSDKLPKKATKPGVPPKPDILPLQSHIYALMYFDVPIVCAPINSIFIGSRLDAEIEKKECRLAFSGQILETYNDSNEDYKNNFKITKEKRKEGIIDKVNDKRNIIGRNLFNKETPVTPFINMKIVIEETGEIGRITGAFGKSGKFKAKFDKDLENIEELKGKAIYMPFNKLLFGDTKKLMQTI</sequence>
<comment type="caution">
    <text evidence="2">The sequence shown here is derived from an EMBL/GenBank/DDBJ whole genome shotgun (WGS) entry which is preliminary data.</text>
</comment>
<keyword evidence="3" id="KW-1185">Reference proteome</keyword>
<dbReference type="Pfam" id="PF00009">
    <property type="entry name" value="GTP_EFTU"/>
    <property type="match status" value="1"/>
</dbReference>
<dbReference type="GO" id="GO:0001514">
    <property type="term" value="P:selenocysteine incorporation"/>
    <property type="evidence" value="ECO:0007669"/>
    <property type="project" value="TreeGrafter"/>
</dbReference>
<dbReference type="Pfam" id="PF21131">
    <property type="entry name" value="eEFSec_4th"/>
    <property type="match status" value="1"/>
</dbReference>
<evidence type="ECO:0000313" key="3">
    <source>
        <dbReference type="Proteomes" id="UP001295684"/>
    </source>
</evidence>
<dbReference type="Gene3D" id="3.40.50.300">
    <property type="entry name" value="P-loop containing nucleotide triphosphate hydrolases"/>
    <property type="match status" value="1"/>
</dbReference>
<dbReference type="AlphaFoldDB" id="A0AAD1U8T8"/>
<accession>A0AAD1U8T8</accession>
<dbReference type="SUPFAM" id="SSF50447">
    <property type="entry name" value="Translation proteins"/>
    <property type="match status" value="1"/>
</dbReference>
<dbReference type="Pfam" id="PF21208">
    <property type="entry name" value="euk_SelB_III"/>
    <property type="match status" value="1"/>
</dbReference>
<protein>
    <recommendedName>
        <fullName evidence="1">Tr-type G domain-containing protein</fullName>
    </recommendedName>
</protein>
<evidence type="ECO:0000259" key="1">
    <source>
        <dbReference type="PROSITE" id="PS51722"/>
    </source>
</evidence>
<dbReference type="InterPro" id="IPR004161">
    <property type="entry name" value="EFTu-like_2"/>
</dbReference>
<dbReference type="FunFam" id="2.40.30.10:FF:000052">
    <property type="entry name" value="Selenocysteine-specific elongation factor EF-Sec"/>
    <property type="match status" value="1"/>
</dbReference>
<dbReference type="InterPro" id="IPR050055">
    <property type="entry name" value="EF-Tu_GTPase"/>
</dbReference>
<dbReference type="EMBL" id="CAMPGE010005369">
    <property type="protein sequence ID" value="CAI2364221.1"/>
    <property type="molecule type" value="Genomic_DNA"/>
</dbReference>
<dbReference type="NCBIfam" id="TIGR00231">
    <property type="entry name" value="small_GTP"/>
    <property type="match status" value="1"/>
</dbReference>